<name>A0A4R8DQ64_9BACT</name>
<feature type="signal peptide" evidence="1">
    <location>
        <begin position="1"/>
        <end position="19"/>
    </location>
</feature>
<comment type="caution">
    <text evidence="3">The sequence shown here is derived from an EMBL/GenBank/DDBJ whole genome shotgun (WGS) entry which is preliminary data.</text>
</comment>
<evidence type="ECO:0000259" key="2">
    <source>
        <dbReference type="Pfam" id="PF11412"/>
    </source>
</evidence>
<feature type="domain" description="Thiol:disulfide interchange protein DsbD N-terminal" evidence="2">
    <location>
        <begin position="38"/>
        <end position="143"/>
    </location>
</feature>
<sequence length="150" mass="16330">MQKIALLALALCTGVFVQAQNGSATQVQWTYTAKKISEKVYEVHMTAKIGAGWHLYAQKAGDGPVSTSFTFTANPLLTATGQVKELGKKITVFEEAFKSNVSYFQNTVDFVQTVTLKSPVKTSFAGKVEFMVCNDHECLPPTDVPFSVAL</sequence>
<dbReference type="OrthoDB" id="767251at2"/>
<accession>A0A4R8DQ64</accession>
<evidence type="ECO:0000256" key="1">
    <source>
        <dbReference type="SAM" id="SignalP"/>
    </source>
</evidence>
<dbReference type="EMBL" id="SODV01000001">
    <property type="protein sequence ID" value="TDX00272.1"/>
    <property type="molecule type" value="Genomic_DNA"/>
</dbReference>
<gene>
    <name evidence="3" type="ORF">EDB95_1291</name>
</gene>
<dbReference type="Pfam" id="PF11412">
    <property type="entry name" value="DsbD_N"/>
    <property type="match status" value="1"/>
</dbReference>
<dbReference type="InterPro" id="IPR036929">
    <property type="entry name" value="DsbDN_sf"/>
</dbReference>
<proteinExistence type="predicted"/>
<evidence type="ECO:0000313" key="3">
    <source>
        <dbReference type="EMBL" id="TDX00272.1"/>
    </source>
</evidence>
<keyword evidence="4" id="KW-1185">Reference proteome</keyword>
<feature type="chain" id="PRO_5020873305" evidence="1">
    <location>
        <begin position="20"/>
        <end position="150"/>
    </location>
</feature>
<dbReference type="Proteomes" id="UP000294498">
    <property type="component" value="Unassembled WGS sequence"/>
</dbReference>
<keyword evidence="1" id="KW-0732">Signal</keyword>
<organism evidence="3 4">
    <name type="scientific">Dinghuibacter silviterrae</name>
    <dbReference type="NCBI Taxonomy" id="1539049"/>
    <lineage>
        <taxon>Bacteria</taxon>
        <taxon>Pseudomonadati</taxon>
        <taxon>Bacteroidota</taxon>
        <taxon>Chitinophagia</taxon>
        <taxon>Chitinophagales</taxon>
        <taxon>Chitinophagaceae</taxon>
        <taxon>Dinghuibacter</taxon>
    </lineage>
</organism>
<protein>
    <submittedName>
        <fullName evidence="3">Disulfide bond corrector protein DsbC</fullName>
    </submittedName>
</protein>
<dbReference type="Gene3D" id="2.60.40.1250">
    <property type="entry name" value="Thiol:disulfide interchange protein DsbD, N-terminal domain"/>
    <property type="match status" value="1"/>
</dbReference>
<dbReference type="AlphaFoldDB" id="A0A4R8DQ64"/>
<reference evidence="3 4" key="1">
    <citation type="submission" date="2019-03" db="EMBL/GenBank/DDBJ databases">
        <title>Genomic Encyclopedia of Type Strains, Phase IV (KMG-IV): sequencing the most valuable type-strain genomes for metagenomic binning, comparative biology and taxonomic classification.</title>
        <authorList>
            <person name="Goeker M."/>
        </authorList>
    </citation>
    <scope>NUCLEOTIDE SEQUENCE [LARGE SCALE GENOMIC DNA]</scope>
    <source>
        <strain evidence="3 4">DSM 100059</strain>
    </source>
</reference>
<evidence type="ECO:0000313" key="4">
    <source>
        <dbReference type="Proteomes" id="UP000294498"/>
    </source>
</evidence>
<dbReference type="RefSeq" id="WP_133991686.1">
    <property type="nucleotide sequence ID" value="NZ_SODV01000001.1"/>
</dbReference>
<dbReference type="InterPro" id="IPR028250">
    <property type="entry name" value="DsbDN"/>
</dbReference>